<keyword evidence="8" id="KW-0732">Signal</keyword>
<sequence length="254" mass="27128">MPKSDSKIRLAYLLVILLLAIRGVSCLPTAPTGSKTSNNVRSTVSGPSTPLPQASAAGEVEGEDCKVGGGGVSVTAVVSKFIAEHQTPANLLQGLILFSLSDVLAQIIQSPMGVPDYTKVFSINWTRARNAGLFGMIYSGGVIATWIRWIDGKYPSERLNVNAVVKVLLDIIVFGAVGNSMNILVRGCFAGGCPAGWETVKRKAGRVFKNDLKVFPLADLMCFTVVKKEFRASFVGLVSLGWNTWISIVANGEH</sequence>
<dbReference type="InterPro" id="IPR007248">
    <property type="entry name" value="Mpv17_PMP22"/>
</dbReference>
<evidence type="ECO:0000256" key="3">
    <source>
        <dbReference type="ARBA" id="ARBA00022692"/>
    </source>
</evidence>
<accession>A0A9W7BWH3</accession>
<dbReference type="AlphaFoldDB" id="A0A9W7BWH3"/>
<evidence type="ECO:0000313" key="10">
    <source>
        <dbReference type="Proteomes" id="UP001165085"/>
    </source>
</evidence>
<reference evidence="10" key="1">
    <citation type="journal article" date="2023" name="Commun. Biol.">
        <title>Genome analysis of Parmales, the sister group of diatoms, reveals the evolutionary specialization of diatoms from phago-mixotrophs to photoautotrophs.</title>
        <authorList>
            <person name="Ban H."/>
            <person name="Sato S."/>
            <person name="Yoshikawa S."/>
            <person name="Yamada K."/>
            <person name="Nakamura Y."/>
            <person name="Ichinomiya M."/>
            <person name="Sato N."/>
            <person name="Blanc-Mathieu R."/>
            <person name="Endo H."/>
            <person name="Kuwata A."/>
            <person name="Ogata H."/>
        </authorList>
    </citation>
    <scope>NUCLEOTIDE SEQUENCE [LARGE SCALE GENOMIC DNA]</scope>
    <source>
        <strain evidence="10">NIES 3701</strain>
    </source>
</reference>
<evidence type="ECO:0000256" key="5">
    <source>
        <dbReference type="ARBA" id="ARBA00023136"/>
    </source>
</evidence>
<dbReference type="PANTHER" id="PTHR11266">
    <property type="entry name" value="PEROXISOMAL MEMBRANE PROTEIN 2, PXMP2 MPV17"/>
    <property type="match status" value="1"/>
</dbReference>
<proteinExistence type="inferred from homology"/>
<feature type="region of interest" description="Disordered" evidence="7">
    <location>
        <begin position="32"/>
        <end position="59"/>
    </location>
</feature>
<protein>
    <submittedName>
        <fullName evidence="9">Uncharacterized protein</fullName>
    </submittedName>
</protein>
<comment type="caution">
    <text evidence="9">The sequence shown here is derived from an EMBL/GenBank/DDBJ whole genome shotgun (WGS) entry which is preliminary data.</text>
</comment>
<feature type="chain" id="PRO_5040997410" evidence="8">
    <location>
        <begin position="27"/>
        <end position="254"/>
    </location>
</feature>
<evidence type="ECO:0000313" key="9">
    <source>
        <dbReference type="EMBL" id="GMH97872.1"/>
    </source>
</evidence>
<keyword evidence="5" id="KW-0472">Membrane</keyword>
<dbReference type="GO" id="GO:0005737">
    <property type="term" value="C:cytoplasm"/>
    <property type="evidence" value="ECO:0007669"/>
    <property type="project" value="TreeGrafter"/>
</dbReference>
<comment type="similarity">
    <text evidence="2 6">Belongs to the peroxisomal membrane protein PXMP2/4 family.</text>
</comment>
<dbReference type="Proteomes" id="UP001165085">
    <property type="component" value="Unassembled WGS sequence"/>
</dbReference>
<keyword evidence="4" id="KW-1133">Transmembrane helix</keyword>
<keyword evidence="10" id="KW-1185">Reference proteome</keyword>
<comment type="subcellular location">
    <subcellularLocation>
        <location evidence="1">Membrane</location>
        <topology evidence="1">Multi-pass membrane protein</topology>
    </subcellularLocation>
</comment>
<evidence type="ECO:0000256" key="7">
    <source>
        <dbReference type="SAM" id="MobiDB-lite"/>
    </source>
</evidence>
<feature type="compositionally biased region" description="Polar residues" evidence="7">
    <location>
        <begin position="32"/>
        <end position="52"/>
    </location>
</feature>
<gene>
    <name evidence="9" type="ORF">TrST_g11257</name>
</gene>
<dbReference type="OrthoDB" id="430207at2759"/>
<evidence type="ECO:0000256" key="1">
    <source>
        <dbReference type="ARBA" id="ARBA00004141"/>
    </source>
</evidence>
<keyword evidence="3" id="KW-0812">Transmembrane</keyword>
<evidence type="ECO:0000256" key="8">
    <source>
        <dbReference type="SAM" id="SignalP"/>
    </source>
</evidence>
<evidence type="ECO:0000256" key="4">
    <source>
        <dbReference type="ARBA" id="ARBA00022989"/>
    </source>
</evidence>
<evidence type="ECO:0000256" key="6">
    <source>
        <dbReference type="RuleBase" id="RU363053"/>
    </source>
</evidence>
<evidence type="ECO:0000256" key="2">
    <source>
        <dbReference type="ARBA" id="ARBA00006824"/>
    </source>
</evidence>
<feature type="signal peptide" evidence="8">
    <location>
        <begin position="1"/>
        <end position="26"/>
    </location>
</feature>
<dbReference type="EMBL" id="BRXY01000503">
    <property type="protein sequence ID" value="GMH97872.1"/>
    <property type="molecule type" value="Genomic_DNA"/>
</dbReference>
<dbReference type="GO" id="GO:0016020">
    <property type="term" value="C:membrane"/>
    <property type="evidence" value="ECO:0007669"/>
    <property type="project" value="UniProtKB-SubCell"/>
</dbReference>
<organism evidence="9 10">
    <name type="scientific">Triparma strigata</name>
    <dbReference type="NCBI Taxonomy" id="1606541"/>
    <lineage>
        <taxon>Eukaryota</taxon>
        <taxon>Sar</taxon>
        <taxon>Stramenopiles</taxon>
        <taxon>Ochrophyta</taxon>
        <taxon>Bolidophyceae</taxon>
        <taxon>Parmales</taxon>
        <taxon>Triparmaceae</taxon>
        <taxon>Triparma</taxon>
    </lineage>
</organism>
<name>A0A9W7BWH3_9STRA</name>
<dbReference type="Pfam" id="PF04117">
    <property type="entry name" value="Mpv17_PMP22"/>
    <property type="match status" value="1"/>
</dbReference>